<proteinExistence type="inferred from homology"/>
<dbReference type="NCBIfam" id="NF001899">
    <property type="entry name" value="PRK00654.1-2"/>
    <property type="match status" value="1"/>
</dbReference>
<dbReference type="Pfam" id="PF00534">
    <property type="entry name" value="Glycos_transf_1"/>
    <property type="match status" value="1"/>
</dbReference>
<dbReference type="UniPathway" id="UPA00164"/>
<organism evidence="12 14">
    <name type="scientific">Jannaschia seohaensis</name>
    <dbReference type="NCBI Taxonomy" id="475081"/>
    <lineage>
        <taxon>Bacteria</taxon>
        <taxon>Pseudomonadati</taxon>
        <taxon>Pseudomonadota</taxon>
        <taxon>Alphaproteobacteria</taxon>
        <taxon>Rhodobacterales</taxon>
        <taxon>Roseobacteraceae</taxon>
        <taxon>Jannaschia</taxon>
    </lineage>
</organism>
<name>A0A2Y9AAS5_9RHOB</name>
<evidence type="ECO:0000259" key="9">
    <source>
        <dbReference type="Pfam" id="PF00534"/>
    </source>
</evidence>
<dbReference type="EMBL" id="QGDJ01000002">
    <property type="protein sequence ID" value="PWJ21284.1"/>
    <property type="molecule type" value="Genomic_DNA"/>
</dbReference>
<evidence type="ECO:0000256" key="8">
    <source>
        <dbReference type="HAMAP-Rule" id="MF_00484"/>
    </source>
</evidence>
<dbReference type="PANTHER" id="PTHR45825">
    <property type="entry name" value="GRANULE-BOUND STARCH SYNTHASE 1, CHLOROPLASTIC/AMYLOPLASTIC"/>
    <property type="match status" value="1"/>
</dbReference>
<feature type="domain" description="Glycosyl transferase family 1" evidence="9">
    <location>
        <begin position="286"/>
        <end position="421"/>
    </location>
</feature>
<evidence type="ECO:0000256" key="5">
    <source>
        <dbReference type="ARBA" id="ARBA00022676"/>
    </source>
</evidence>
<evidence type="ECO:0000256" key="4">
    <source>
        <dbReference type="ARBA" id="ARBA00010281"/>
    </source>
</evidence>
<dbReference type="Pfam" id="PF08323">
    <property type="entry name" value="Glyco_transf_5"/>
    <property type="match status" value="1"/>
</dbReference>
<evidence type="ECO:0000259" key="10">
    <source>
        <dbReference type="Pfam" id="PF08323"/>
    </source>
</evidence>
<dbReference type="InterPro" id="IPR001296">
    <property type="entry name" value="Glyco_trans_1"/>
</dbReference>
<dbReference type="InterPro" id="IPR013534">
    <property type="entry name" value="Starch_synth_cat_dom"/>
</dbReference>
<dbReference type="PANTHER" id="PTHR45825:SF11">
    <property type="entry name" value="ALPHA AMYLASE DOMAIN-CONTAINING PROTEIN"/>
    <property type="match status" value="1"/>
</dbReference>
<dbReference type="OrthoDB" id="9808590at2"/>
<dbReference type="GO" id="GO:0009011">
    <property type="term" value="F:alpha-1,4-glucan glucosyltransferase (ADP-glucose donor) activity"/>
    <property type="evidence" value="ECO:0007669"/>
    <property type="project" value="UniProtKB-UniRule"/>
</dbReference>
<dbReference type="RefSeq" id="WP_109563607.1">
    <property type="nucleotide sequence ID" value="NZ_QGDJ01000002.1"/>
</dbReference>
<sequence length="475" mass="50325">MQILFVASECAPFVKTGGLADVIGAVPKALAPLGARVRVLLPAYPALSAQVAQGAEVMALDDLMGGPARVLAIEAQGVDLLLLDAPHLYDRPGNIYLGPDGRDWHDNWARFAALSRVGAMVAQGALGDWAPDVVNAHDWQAGLVPAYLAEAGTRVPSVVTIHNIAFQGVFGPEILGQIGLPGHWHSVDRGEYYGGFSYLKAGLMACDRITTVSPTYARELMRGEFGMGLDGVMRARRADLSGIVNGIDLDAWNPETDPALPAPYGARTLGRKAANRDALMVRFGLEPGSGPLFCVVSRLTEQKGLDLLLEAIPTLLARDARLALLGSGEKWMEDAFSGAAARHAGRIGTVIGYDEGLSHLMQGGSDAILIPSRFEPCGLTQLYGLRYGTVPVVARTGGLADTVIDANPAAIEAGVATGVQFSPIDALGLQDAINRTCDLFEDQTGWAAMQRRGMKQPVGWNSSAQAYLSLFRSLG</sequence>
<dbReference type="CDD" id="cd03791">
    <property type="entry name" value="GT5_Glycogen_synthase_DULL1-like"/>
    <property type="match status" value="1"/>
</dbReference>
<dbReference type="GO" id="GO:0004373">
    <property type="term" value="F:alpha-1,4-glucan glucosyltransferase (UDP-glucose donor) activity"/>
    <property type="evidence" value="ECO:0007669"/>
    <property type="project" value="InterPro"/>
</dbReference>
<dbReference type="AlphaFoldDB" id="A0A2Y9AAS5"/>
<comment type="catalytic activity">
    <reaction evidence="1 8">
        <text>[(1-&gt;4)-alpha-D-glucosyl](n) + ADP-alpha-D-glucose = [(1-&gt;4)-alpha-D-glucosyl](n+1) + ADP + H(+)</text>
        <dbReference type="Rhea" id="RHEA:18189"/>
        <dbReference type="Rhea" id="RHEA-COMP:9584"/>
        <dbReference type="Rhea" id="RHEA-COMP:9587"/>
        <dbReference type="ChEBI" id="CHEBI:15378"/>
        <dbReference type="ChEBI" id="CHEBI:15444"/>
        <dbReference type="ChEBI" id="CHEBI:57498"/>
        <dbReference type="ChEBI" id="CHEBI:456216"/>
        <dbReference type="EC" id="2.4.1.21"/>
    </reaction>
</comment>
<protein>
    <recommendedName>
        <fullName evidence="8">Glycogen synthase</fullName>
        <ecNumber evidence="8">2.4.1.21</ecNumber>
    </recommendedName>
    <alternativeName>
        <fullName evidence="8">Starch [bacterial glycogen] synthase</fullName>
    </alternativeName>
</protein>
<feature type="domain" description="Starch synthase catalytic" evidence="10">
    <location>
        <begin position="2"/>
        <end position="234"/>
    </location>
</feature>
<evidence type="ECO:0000256" key="6">
    <source>
        <dbReference type="ARBA" id="ARBA00022679"/>
    </source>
</evidence>
<evidence type="ECO:0000256" key="3">
    <source>
        <dbReference type="ARBA" id="ARBA00004964"/>
    </source>
</evidence>
<gene>
    <name evidence="8" type="primary">glgA</name>
    <name evidence="11" type="ORF">BCF38_102534</name>
    <name evidence="12" type="ORF">SAMN05421539_102534</name>
</gene>
<comment type="similarity">
    <text evidence="4 8">Belongs to the glycosyltransferase 1 family. Bacterial/plant glycogen synthase subfamily.</text>
</comment>
<reference evidence="11 13" key="2">
    <citation type="submission" date="2018-03" db="EMBL/GenBank/DDBJ databases">
        <title>Genomic Encyclopedia of Archaeal and Bacterial Type Strains, Phase II (KMG-II): from individual species to whole genera.</title>
        <authorList>
            <person name="Goeker M."/>
        </authorList>
    </citation>
    <scope>NUCLEOTIDE SEQUENCE [LARGE SCALE GENOMIC DNA]</scope>
    <source>
        <strain evidence="11 13">DSM 25227</strain>
    </source>
</reference>
<dbReference type="InterPro" id="IPR011835">
    <property type="entry name" value="GS/SS"/>
</dbReference>
<keyword evidence="7 8" id="KW-0320">Glycogen biosynthesis</keyword>
<dbReference type="GO" id="GO:0005978">
    <property type="term" value="P:glycogen biosynthetic process"/>
    <property type="evidence" value="ECO:0007669"/>
    <property type="project" value="UniProtKB-UniRule"/>
</dbReference>
<evidence type="ECO:0000256" key="1">
    <source>
        <dbReference type="ARBA" id="ARBA00001478"/>
    </source>
</evidence>
<reference evidence="12 14" key="1">
    <citation type="submission" date="2016-10" db="EMBL/GenBank/DDBJ databases">
        <authorList>
            <person name="Cai Z."/>
        </authorList>
    </citation>
    <scope>NUCLEOTIDE SEQUENCE [LARGE SCALE GENOMIC DNA]</scope>
    <source>
        <strain evidence="12 14">DSM 25227</strain>
    </source>
</reference>
<keyword evidence="13" id="KW-1185">Reference proteome</keyword>
<evidence type="ECO:0000256" key="7">
    <source>
        <dbReference type="ARBA" id="ARBA00023056"/>
    </source>
</evidence>
<keyword evidence="5 8" id="KW-0328">Glycosyltransferase</keyword>
<evidence type="ECO:0000313" key="13">
    <source>
        <dbReference type="Proteomes" id="UP000245839"/>
    </source>
</evidence>
<dbReference type="Gene3D" id="3.40.50.2000">
    <property type="entry name" value="Glycogen Phosphorylase B"/>
    <property type="match status" value="2"/>
</dbReference>
<dbReference type="Proteomes" id="UP000245839">
    <property type="component" value="Unassembled WGS sequence"/>
</dbReference>
<evidence type="ECO:0000256" key="2">
    <source>
        <dbReference type="ARBA" id="ARBA00002764"/>
    </source>
</evidence>
<comment type="function">
    <text evidence="2 8">Synthesizes alpha-1,4-glucan chains using ADP-glucose.</text>
</comment>
<dbReference type="EMBL" id="UETC01000002">
    <property type="protein sequence ID" value="SSA41694.1"/>
    <property type="molecule type" value="Genomic_DNA"/>
</dbReference>
<dbReference type="GO" id="GO:0005829">
    <property type="term" value="C:cytosol"/>
    <property type="evidence" value="ECO:0007669"/>
    <property type="project" value="TreeGrafter"/>
</dbReference>
<dbReference type="HAMAP" id="MF_00484">
    <property type="entry name" value="Glycogen_synth"/>
    <property type="match status" value="1"/>
</dbReference>
<dbReference type="Proteomes" id="UP000251571">
    <property type="component" value="Unassembled WGS sequence"/>
</dbReference>
<evidence type="ECO:0000313" key="12">
    <source>
        <dbReference type="EMBL" id="SSA41694.1"/>
    </source>
</evidence>
<dbReference type="EC" id="2.4.1.21" evidence="8"/>
<evidence type="ECO:0000313" key="11">
    <source>
        <dbReference type="EMBL" id="PWJ21284.1"/>
    </source>
</evidence>
<accession>A0A2Y9AAS5</accession>
<dbReference type="SUPFAM" id="SSF53756">
    <property type="entry name" value="UDP-Glycosyltransferase/glycogen phosphorylase"/>
    <property type="match status" value="1"/>
</dbReference>
<evidence type="ECO:0000313" key="14">
    <source>
        <dbReference type="Proteomes" id="UP000251571"/>
    </source>
</evidence>
<keyword evidence="6 8" id="KW-0808">Transferase</keyword>
<feature type="binding site" evidence="8">
    <location>
        <position position="15"/>
    </location>
    <ligand>
        <name>ADP-alpha-D-glucose</name>
        <dbReference type="ChEBI" id="CHEBI:57498"/>
    </ligand>
</feature>
<dbReference type="NCBIfam" id="TIGR02095">
    <property type="entry name" value="glgA"/>
    <property type="match status" value="1"/>
</dbReference>
<comment type="pathway">
    <text evidence="3 8">Glycan biosynthesis; glycogen biosynthesis.</text>
</comment>